<evidence type="ECO:0000313" key="2">
    <source>
        <dbReference type="EMBL" id="CAF88690.1"/>
    </source>
</evidence>
<feature type="compositionally biased region" description="Low complexity" evidence="1">
    <location>
        <begin position="1"/>
        <end position="14"/>
    </location>
</feature>
<feature type="non-terminal residue" evidence="2">
    <location>
        <position position="1"/>
    </location>
</feature>
<organism evidence="2">
    <name type="scientific">Tetraodon nigroviridis</name>
    <name type="common">Spotted green pufferfish</name>
    <name type="synonym">Chelonodon nigroviridis</name>
    <dbReference type="NCBI Taxonomy" id="99883"/>
    <lineage>
        <taxon>Eukaryota</taxon>
        <taxon>Metazoa</taxon>
        <taxon>Chordata</taxon>
        <taxon>Craniata</taxon>
        <taxon>Vertebrata</taxon>
        <taxon>Euteleostomi</taxon>
        <taxon>Actinopterygii</taxon>
        <taxon>Neopterygii</taxon>
        <taxon>Teleostei</taxon>
        <taxon>Neoteleostei</taxon>
        <taxon>Acanthomorphata</taxon>
        <taxon>Eupercaria</taxon>
        <taxon>Tetraodontiformes</taxon>
        <taxon>Tetradontoidea</taxon>
        <taxon>Tetraodontidae</taxon>
        <taxon>Tetraodon</taxon>
    </lineage>
</organism>
<reference evidence="2" key="1">
    <citation type="journal article" date="2004" name="Nature">
        <title>Genome duplication in the teleost fish Tetraodon nigroviridis reveals the early vertebrate proto-karyotype.</title>
        <authorList>
            <person name="Jaillon O."/>
            <person name="Aury J.-M."/>
            <person name="Brunet F."/>
            <person name="Petit J.-L."/>
            <person name="Stange-Thomann N."/>
            <person name="Mauceli E."/>
            <person name="Bouneau L."/>
            <person name="Fischer C."/>
            <person name="Ozouf-Costaz C."/>
            <person name="Bernot A."/>
            <person name="Nicaud S."/>
            <person name="Jaffe D."/>
            <person name="Fisher S."/>
            <person name="Lutfalla G."/>
            <person name="Dossat C."/>
            <person name="Segurens B."/>
            <person name="Dasilva C."/>
            <person name="Salanoubat M."/>
            <person name="Levy M."/>
            <person name="Boudet N."/>
            <person name="Castellano S."/>
            <person name="Anthouard V."/>
            <person name="Jubin C."/>
            <person name="Castelli V."/>
            <person name="Katinka M."/>
            <person name="Vacherie B."/>
            <person name="Biemont C."/>
            <person name="Skalli Z."/>
            <person name="Cattolico L."/>
            <person name="Poulain J."/>
            <person name="De Berardinis V."/>
            <person name="Cruaud C."/>
            <person name="Duprat S."/>
            <person name="Brottier P."/>
            <person name="Coutanceau J.-P."/>
            <person name="Gouzy J."/>
            <person name="Parra G."/>
            <person name="Lardier G."/>
            <person name="Chapple C."/>
            <person name="McKernan K.J."/>
            <person name="McEwan P."/>
            <person name="Bosak S."/>
            <person name="Kellis M."/>
            <person name="Volff J.-N."/>
            <person name="Guigo R."/>
            <person name="Zody M.C."/>
            <person name="Mesirov J."/>
            <person name="Lindblad-Toh K."/>
            <person name="Birren B."/>
            <person name="Nusbaum C."/>
            <person name="Kahn D."/>
            <person name="Robinson-Rechavi M."/>
            <person name="Laudet V."/>
            <person name="Schachter V."/>
            <person name="Quetier F."/>
            <person name="Saurin W."/>
            <person name="Scarpelli C."/>
            <person name="Wincker P."/>
            <person name="Lander E.S."/>
            <person name="Weissenbach J."/>
            <person name="Roest Crollius H."/>
        </authorList>
    </citation>
    <scope>NUCLEOTIDE SEQUENCE [LARGE SCALE GENOMIC DNA]</scope>
</reference>
<evidence type="ECO:0000256" key="1">
    <source>
        <dbReference type="SAM" id="MobiDB-lite"/>
    </source>
</evidence>
<dbReference type="OrthoDB" id="5365701at2759"/>
<feature type="non-terminal residue" evidence="2">
    <location>
        <position position="45"/>
    </location>
</feature>
<name>Q4TEJ2_TETNG</name>
<proteinExistence type="predicted"/>
<accession>Q4TEJ2</accession>
<dbReference type="KEGG" id="tng:GSTEN00002221G001"/>
<dbReference type="AlphaFoldDB" id="Q4TEJ2"/>
<feature type="region of interest" description="Disordered" evidence="1">
    <location>
        <begin position="1"/>
        <end position="45"/>
    </location>
</feature>
<protein>
    <submittedName>
        <fullName evidence="2">(spotted green pufferfish) hypothetical protein</fullName>
    </submittedName>
</protein>
<gene>
    <name evidence="2" type="ORF">GSTENG00002221001</name>
</gene>
<reference evidence="2" key="2">
    <citation type="submission" date="2004-02" db="EMBL/GenBank/DDBJ databases">
        <authorList>
            <consortium name="Genoscope"/>
            <consortium name="Whitehead Institute Centre for Genome Research"/>
        </authorList>
    </citation>
    <scope>NUCLEOTIDE SEQUENCE</scope>
</reference>
<sequence length="45" mass="4626">ALPAGGPAAGARPARVCHSGTASEGSVRTKKRGYDITRNPHLNKV</sequence>
<dbReference type="EMBL" id="CAAE01005338">
    <property type="protein sequence ID" value="CAF88690.1"/>
    <property type="molecule type" value="Genomic_DNA"/>
</dbReference>
<comment type="caution">
    <text evidence="2">The sequence shown here is derived from an EMBL/GenBank/DDBJ whole genome shotgun (WGS) entry which is preliminary data.</text>
</comment>